<accession>I4AGA1</accession>
<dbReference type="GO" id="GO:0000155">
    <property type="term" value="F:phosphorelay sensor kinase activity"/>
    <property type="evidence" value="ECO:0007669"/>
    <property type="project" value="InterPro"/>
</dbReference>
<dbReference type="CDD" id="cd00075">
    <property type="entry name" value="HATPase"/>
    <property type="match status" value="1"/>
</dbReference>
<dbReference type="KEGG" id="fli:Fleli_0511"/>
<dbReference type="eggNOG" id="COG5002">
    <property type="taxonomic scope" value="Bacteria"/>
</dbReference>
<dbReference type="PANTHER" id="PTHR43304">
    <property type="entry name" value="PHYTOCHROME-LIKE PROTEIN CPH1"/>
    <property type="match status" value="1"/>
</dbReference>
<evidence type="ECO:0000256" key="4">
    <source>
        <dbReference type="ARBA" id="ARBA00022679"/>
    </source>
</evidence>
<evidence type="ECO:0000313" key="9">
    <source>
        <dbReference type="EMBL" id="AFM02986.1"/>
    </source>
</evidence>
<gene>
    <name evidence="9" type="ordered locus">Fleli_0511</name>
</gene>
<dbReference type="eggNOG" id="COG3829">
    <property type="taxonomic scope" value="Bacteria"/>
</dbReference>
<dbReference type="PANTHER" id="PTHR43304:SF1">
    <property type="entry name" value="PAC DOMAIN-CONTAINING PROTEIN"/>
    <property type="match status" value="1"/>
</dbReference>
<evidence type="ECO:0000256" key="1">
    <source>
        <dbReference type="ARBA" id="ARBA00000085"/>
    </source>
</evidence>
<organism evidence="9 10">
    <name type="scientific">Bernardetia litoralis (strain ATCC 23117 / DSM 6794 / NBRC 15988 / NCIMB 1366 / Fx l1 / Sio-4)</name>
    <name type="common">Flexibacter litoralis</name>
    <dbReference type="NCBI Taxonomy" id="880071"/>
    <lineage>
        <taxon>Bacteria</taxon>
        <taxon>Pseudomonadati</taxon>
        <taxon>Bacteroidota</taxon>
        <taxon>Cytophagia</taxon>
        <taxon>Cytophagales</taxon>
        <taxon>Bernardetiaceae</taxon>
        <taxon>Bernardetia</taxon>
    </lineage>
</organism>
<dbReference type="STRING" id="880071.Fleli_0511"/>
<dbReference type="PROSITE" id="PS50113">
    <property type="entry name" value="PAC"/>
    <property type="match status" value="3"/>
</dbReference>
<dbReference type="GO" id="GO:0006355">
    <property type="term" value="P:regulation of DNA-templated transcription"/>
    <property type="evidence" value="ECO:0007669"/>
    <property type="project" value="InterPro"/>
</dbReference>
<feature type="domain" description="Histidine kinase" evidence="6">
    <location>
        <begin position="919"/>
        <end position="1130"/>
    </location>
</feature>
<dbReference type="Pfam" id="PF13426">
    <property type="entry name" value="PAS_9"/>
    <property type="match status" value="4"/>
</dbReference>
<dbReference type="InterPro" id="IPR005467">
    <property type="entry name" value="His_kinase_dom"/>
</dbReference>
<feature type="domain" description="PAC" evidence="8">
    <location>
        <begin position="849"/>
        <end position="901"/>
    </location>
</feature>
<keyword evidence="5" id="KW-0418">Kinase</keyword>
<keyword evidence="10" id="KW-1185">Reference proteome</keyword>
<dbReference type="eggNOG" id="COG4251">
    <property type="taxonomic scope" value="Bacteria"/>
</dbReference>
<dbReference type="Gene3D" id="3.30.450.20">
    <property type="entry name" value="PAS domain"/>
    <property type="match status" value="6"/>
</dbReference>
<feature type="domain" description="PAS" evidence="7">
    <location>
        <begin position="394"/>
        <end position="467"/>
    </location>
</feature>
<protein>
    <recommendedName>
        <fullName evidence="2">histidine kinase</fullName>
        <ecNumber evidence="2">2.7.13.3</ecNumber>
    </recommendedName>
</protein>
<dbReference type="InterPro" id="IPR000700">
    <property type="entry name" value="PAS-assoc_C"/>
</dbReference>
<dbReference type="RefSeq" id="WP_014796446.1">
    <property type="nucleotide sequence ID" value="NC_018018.1"/>
</dbReference>
<dbReference type="CDD" id="cd00130">
    <property type="entry name" value="PAS"/>
    <property type="match status" value="6"/>
</dbReference>
<dbReference type="EMBL" id="CP003345">
    <property type="protein sequence ID" value="AFM02986.1"/>
    <property type="molecule type" value="Genomic_DNA"/>
</dbReference>
<dbReference type="InterPro" id="IPR052162">
    <property type="entry name" value="Sensor_kinase/Photoreceptor"/>
</dbReference>
<feature type="domain" description="PAC" evidence="8">
    <location>
        <begin position="469"/>
        <end position="521"/>
    </location>
</feature>
<feature type="domain" description="PAS" evidence="7">
    <location>
        <begin position="648"/>
        <end position="722"/>
    </location>
</feature>
<dbReference type="AlphaFoldDB" id="I4AGA1"/>
<dbReference type="NCBIfam" id="TIGR00229">
    <property type="entry name" value="sensory_box"/>
    <property type="match status" value="5"/>
</dbReference>
<evidence type="ECO:0000256" key="5">
    <source>
        <dbReference type="ARBA" id="ARBA00022777"/>
    </source>
</evidence>
<evidence type="ECO:0000313" key="10">
    <source>
        <dbReference type="Proteomes" id="UP000006054"/>
    </source>
</evidence>
<dbReference type="PROSITE" id="PS50109">
    <property type="entry name" value="HIS_KIN"/>
    <property type="match status" value="1"/>
</dbReference>
<dbReference type="InterPro" id="IPR000014">
    <property type="entry name" value="PAS"/>
</dbReference>
<feature type="domain" description="PAC" evidence="8">
    <location>
        <begin position="592"/>
        <end position="644"/>
    </location>
</feature>
<evidence type="ECO:0000259" key="8">
    <source>
        <dbReference type="PROSITE" id="PS50113"/>
    </source>
</evidence>
<feature type="domain" description="PAS" evidence="7">
    <location>
        <begin position="522"/>
        <end position="567"/>
    </location>
</feature>
<dbReference type="HOGENOM" id="CLU_000445_114_18_10"/>
<dbReference type="SMART" id="SM00086">
    <property type="entry name" value="PAC"/>
    <property type="match status" value="6"/>
</dbReference>
<feature type="domain" description="PAS" evidence="7">
    <location>
        <begin position="775"/>
        <end position="845"/>
    </location>
</feature>
<dbReference type="Pfam" id="PF02518">
    <property type="entry name" value="HATPase_c"/>
    <property type="match status" value="1"/>
</dbReference>
<dbReference type="InterPro" id="IPR036890">
    <property type="entry name" value="HATPase_C_sf"/>
</dbReference>
<sequence length="1155" mass="133428">MPHTNPLFELSTEALCILDTQNCILHANTAMEEFTQQKKQALVGNDFLKEIEKKFECQNTITTKNLLAKFIYQLEKTRKQINIKIIDSYTFTLHKNNINSRKEYKISAISTQNQQIYISIVHTSDNLASNLADTFIETSAIQTKQLNIILATVPDGIFIINEKGIISLVNPAAEIIFGYKEEELLGKSIEILLADKPIPDTLAQLIIDSSSDLKTINNVELITKHKNQNEFPISVSLSETHFEDGKTVYIALVRNLTKSKEEKNKLRDSQNFGESIFQAAKIGLAVINQWGYFVNVNKQYALMTGYEPEELIGKVYSIIAPNFELEDAINTIKHTRTENTTIKRFWKLLRKDNSLIDIELYINDFYNRHEEQFFILSSKDITDEKNIEKDLRNTKNLLEGIFQSLDNVFWSYDIKKDKLLTISAAIEKIYDISQEELKNDPNAWLKKVHPEDLKLIIEVRKKAREGQSMSYEYRIIDAKGNIKWIQTDVKVTVDKNKIPIRIEGVDTEITQRVLANQELDSTKRMLQFILDSLPDGVIFTSPNLEIEWINPAIKNLLGYEEEEYIGKVFSSLFEENSFSLVADHFNIIDKTSIFEIILRGKNGNLIYSETISTPVYDSNKIIIGYLYVIRDISERKMFEEEKAQIMRSLAQFKRTLDVTKDSVFMFDATTHLFIYANKGATEAVGYSFEELRNMKLIDLMNDINPQDFEQLTSYVINNTNHQINIDTYFLHKSEGKFPVNLLLQYVDLDDGENRFVAIVRDISDRKTSEKLLKESELKFRSTFEQAGIGIAHIEIDLSWATFNVHFCKITGYSQDELSIRKLREITHPKDLPRDIMQLRRVLNEKSEGYSMRTRYIHKNGDTIWLNLSLSVVKDDDKKPAFIVMFIENISDQVEAEEMLRQTLEELKVSNYELDQFVYKASHDLRSPLTSILGLLNIAEIDREHALSHVKQIRGRIHKLDEFVQSIINYSQTSNLETKYEPLHIEYLIHTNIADLDFLPYSNEIKFKIKSNQKGVIYTDNLRLNVILRNLLSNAIKFADKTKKTSIILIETKLRKDKKFVLTITDNGLGIDTAYQERIFDMFYRGNEKSDGNGLGLYIVRQAVEKLGGELKFASELGKGSTFMIILPNFKPQTEKKLKKLFIPPNLNNKKGNRNN</sequence>
<evidence type="ECO:0000259" key="7">
    <source>
        <dbReference type="PROSITE" id="PS50112"/>
    </source>
</evidence>
<dbReference type="InterPro" id="IPR004358">
    <property type="entry name" value="Sig_transdc_His_kin-like_C"/>
</dbReference>
<dbReference type="SMART" id="SM00388">
    <property type="entry name" value="HisKA"/>
    <property type="match status" value="1"/>
</dbReference>
<dbReference type="Gene3D" id="1.10.287.130">
    <property type="match status" value="1"/>
</dbReference>
<reference evidence="10" key="1">
    <citation type="submission" date="2012-06" db="EMBL/GenBank/DDBJ databases">
        <title>The complete genome of Flexibacter litoralis DSM 6794.</title>
        <authorList>
            <person name="Lucas S."/>
            <person name="Copeland A."/>
            <person name="Lapidus A."/>
            <person name="Glavina del Rio T."/>
            <person name="Dalin E."/>
            <person name="Tice H."/>
            <person name="Bruce D."/>
            <person name="Goodwin L."/>
            <person name="Pitluck S."/>
            <person name="Peters L."/>
            <person name="Ovchinnikova G."/>
            <person name="Lu M."/>
            <person name="Kyrpides N."/>
            <person name="Mavromatis K."/>
            <person name="Ivanova N."/>
            <person name="Brettin T."/>
            <person name="Detter J.C."/>
            <person name="Han C."/>
            <person name="Larimer F."/>
            <person name="Land M."/>
            <person name="Hauser L."/>
            <person name="Markowitz V."/>
            <person name="Cheng J.-F."/>
            <person name="Hugenholtz P."/>
            <person name="Woyke T."/>
            <person name="Wu D."/>
            <person name="Spring S."/>
            <person name="Lang E."/>
            <person name="Kopitz M."/>
            <person name="Brambilla E."/>
            <person name="Klenk H.-P."/>
            <person name="Eisen J.A."/>
        </authorList>
    </citation>
    <scope>NUCLEOTIDE SEQUENCE [LARGE SCALE GENOMIC DNA]</scope>
    <source>
        <strain evidence="10">ATCC 23117 / DSM 6794 / NBRC 15988 / NCIMB 1366 / Sio-4</strain>
    </source>
</reference>
<dbReference type="Gene3D" id="3.30.565.10">
    <property type="entry name" value="Histidine kinase-like ATPase, C-terminal domain"/>
    <property type="match status" value="1"/>
</dbReference>
<dbReference type="SUPFAM" id="SSF55874">
    <property type="entry name" value="ATPase domain of HSP90 chaperone/DNA topoisomerase II/histidine kinase"/>
    <property type="match status" value="1"/>
</dbReference>
<dbReference type="InterPro" id="IPR003661">
    <property type="entry name" value="HisK_dim/P_dom"/>
</dbReference>
<dbReference type="Pfam" id="PF08447">
    <property type="entry name" value="PAS_3"/>
    <property type="match status" value="2"/>
</dbReference>
<dbReference type="OrthoDB" id="905895at2"/>
<proteinExistence type="predicted"/>
<dbReference type="InterPro" id="IPR001610">
    <property type="entry name" value="PAC"/>
</dbReference>
<dbReference type="EC" id="2.7.13.3" evidence="2"/>
<dbReference type="SMART" id="SM00091">
    <property type="entry name" value="PAS"/>
    <property type="match status" value="7"/>
</dbReference>
<evidence type="ECO:0000256" key="3">
    <source>
        <dbReference type="ARBA" id="ARBA00022553"/>
    </source>
</evidence>
<dbReference type="InterPro" id="IPR035965">
    <property type="entry name" value="PAS-like_dom_sf"/>
</dbReference>
<dbReference type="Pfam" id="PF00512">
    <property type="entry name" value="HisKA"/>
    <property type="match status" value="1"/>
</dbReference>
<feature type="domain" description="PAS" evidence="7">
    <location>
        <begin position="142"/>
        <end position="188"/>
    </location>
</feature>
<dbReference type="InterPro" id="IPR013655">
    <property type="entry name" value="PAS_fold_3"/>
</dbReference>
<evidence type="ECO:0000256" key="2">
    <source>
        <dbReference type="ARBA" id="ARBA00012438"/>
    </source>
</evidence>
<dbReference type="Proteomes" id="UP000006054">
    <property type="component" value="Chromosome"/>
</dbReference>
<dbReference type="SUPFAM" id="SSF55785">
    <property type="entry name" value="PYP-like sensor domain (PAS domain)"/>
    <property type="match status" value="6"/>
</dbReference>
<dbReference type="SMART" id="SM00387">
    <property type="entry name" value="HATPase_c"/>
    <property type="match status" value="1"/>
</dbReference>
<dbReference type="CDD" id="cd00082">
    <property type="entry name" value="HisKA"/>
    <property type="match status" value="1"/>
</dbReference>
<keyword evidence="4" id="KW-0808">Transferase</keyword>
<dbReference type="PROSITE" id="PS50112">
    <property type="entry name" value="PAS"/>
    <property type="match status" value="6"/>
</dbReference>
<evidence type="ECO:0000259" key="6">
    <source>
        <dbReference type="PROSITE" id="PS50109"/>
    </source>
</evidence>
<feature type="domain" description="PAS" evidence="7">
    <location>
        <begin position="269"/>
        <end position="322"/>
    </location>
</feature>
<dbReference type="InterPro" id="IPR003594">
    <property type="entry name" value="HATPase_dom"/>
</dbReference>
<dbReference type="SUPFAM" id="SSF47384">
    <property type="entry name" value="Homodimeric domain of signal transducing histidine kinase"/>
    <property type="match status" value="1"/>
</dbReference>
<dbReference type="InterPro" id="IPR036097">
    <property type="entry name" value="HisK_dim/P_sf"/>
</dbReference>
<keyword evidence="3" id="KW-0597">Phosphoprotein</keyword>
<comment type="catalytic activity">
    <reaction evidence="1">
        <text>ATP + protein L-histidine = ADP + protein N-phospho-L-histidine.</text>
        <dbReference type="EC" id="2.7.13.3"/>
    </reaction>
</comment>
<name>I4AGA1_BERLS</name>
<dbReference type="PRINTS" id="PR00344">
    <property type="entry name" value="BCTRLSENSOR"/>
</dbReference>